<feature type="compositionally biased region" description="Basic and acidic residues" evidence="1">
    <location>
        <begin position="32"/>
        <end position="57"/>
    </location>
</feature>
<feature type="compositionally biased region" description="Basic and acidic residues" evidence="1">
    <location>
        <begin position="75"/>
        <end position="85"/>
    </location>
</feature>
<reference evidence="2 3" key="1">
    <citation type="submission" date="2020-03" db="EMBL/GenBank/DDBJ databases">
        <title>Draft Genome Sequence of Cudoniella acicularis.</title>
        <authorList>
            <person name="Buettner E."/>
            <person name="Kellner H."/>
        </authorList>
    </citation>
    <scope>NUCLEOTIDE SEQUENCE [LARGE SCALE GENOMIC DNA]</scope>
    <source>
        <strain evidence="2 3">DSM 108380</strain>
    </source>
</reference>
<organism evidence="2 3">
    <name type="scientific">Cudoniella acicularis</name>
    <dbReference type="NCBI Taxonomy" id="354080"/>
    <lineage>
        <taxon>Eukaryota</taxon>
        <taxon>Fungi</taxon>
        <taxon>Dikarya</taxon>
        <taxon>Ascomycota</taxon>
        <taxon>Pezizomycotina</taxon>
        <taxon>Leotiomycetes</taxon>
        <taxon>Helotiales</taxon>
        <taxon>Tricladiaceae</taxon>
        <taxon>Cudoniella</taxon>
    </lineage>
</organism>
<evidence type="ECO:0000256" key="1">
    <source>
        <dbReference type="SAM" id="MobiDB-lite"/>
    </source>
</evidence>
<keyword evidence="3" id="KW-1185">Reference proteome</keyword>
<protein>
    <submittedName>
        <fullName evidence="2">Uncharacterized protein</fullName>
    </submittedName>
</protein>
<comment type="caution">
    <text evidence="2">The sequence shown here is derived from an EMBL/GenBank/DDBJ whole genome shotgun (WGS) entry which is preliminary data.</text>
</comment>
<dbReference type="AlphaFoldDB" id="A0A8H4RU48"/>
<name>A0A8H4RU48_9HELO</name>
<dbReference type="Proteomes" id="UP000566819">
    <property type="component" value="Unassembled WGS sequence"/>
</dbReference>
<feature type="compositionally biased region" description="Polar residues" evidence="1">
    <location>
        <begin position="59"/>
        <end position="72"/>
    </location>
</feature>
<evidence type="ECO:0000313" key="2">
    <source>
        <dbReference type="EMBL" id="KAF4635433.1"/>
    </source>
</evidence>
<sequence>MAPGLEDWIRQRFPEIGFDKGKFIGKKEFKSRLVSENPGKKEDIHRIVNKISREHHQGSPLSRTEESSSNLTPRPKQEASHKGPETRGGSDPLESNFDSERGSSQGPNSSKDSEVDLRRDSKKDPSVEELQNSLLNFSSDNDGSSSMAKHALKNAVLFSDTTLEDHPHDLPQYGLLSSFETSSSNAPARSKLFLNTNVPFSAFVCGVQGSGKSHTSACMLENCLIRTPILGSLQRPLTALVFNRAEYTNRLNFRPSEAAFLATVGEQCPGHELHVKKINVLVSPSNYPHLRDAYKEIHGVEVRPFKLYPENLNISTMLALMSFDQSQGSPLYMATVNKILRGMSSEDSGPFDYLEFRKKLREAELEKRQETFLNQRLDVLESFLDLKGKSNISSKAEFKPGEATILDLSCPFVDAASACVLFNIGLGMFLESNAATGKVLFLDEAHKACGPPLLKHRRLLLI</sequence>
<dbReference type="EMBL" id="JAAMPI010000120">
    <property type="protein sequence ID" value="KAF4635433.1"/>
    <property type="molecule type" value="Genomic_DNA"/>
</dbReference>
<gene>
    <name evidence="2" type="ORF">G7Y89_g2662</name>
</gene>
<feature type="region of interest" description="Disordered" evidence="1">
    <location>
        <begin position="32"/>
        <end position="128"/>
    </location>
</feature>
<accession>A0A8H4RU48</accession>
<dbReference type="OrthoDB" id="2316594at2759"/>
<feature type="compositionally biased region" description="Basic and acidic residues" evidence="1">
    <location>
        <begin position="111"/>
        <end position="126"/>
    </location>
</feature>
<proteinExistence type="predicted"/>
<evidence type="ECO:0000313" key="3">
    <source>
        <dbReference type="Proteomes" id="UP000566819"/>
    </source>
</evidence>